<evidence type="ECO:0000256" key="4">
    <source>
        <dbReference type="ARBA" id="ARBA00022989"/>
    </source>
</evidence>
<keyword evidence="3 7" id="KW-0812">Transmembrane</keyword>
<comment type="similarity">
    <text evidence="2">Belongs to the UPF0057 (PMP3) family.</text>
</comment>
<evidence type="ECO:0000256" key="2">
    <source>
        <dbReference type="ARBA" id="ARBA00009530"/>
    </source>
</evidence>
<dbReference type="Pfam" id="PF01679">
    <property type="entry name" value="Pmp3"/>
    <property type="match status" value="1"/>
</dbReference>
<dbReference type="OrthoDB" id="2152119at2759"/>
<comment type="subcellular location">
    <subcellularLocation>
        <location evidence="1">Membrane</location>
    </subcellularLocation>
</comment>
<evidence type="ECO:0000256" key="5">
    <source>
        <dbReference type="ARBA" id="ARBA00023136"/>
    </source>
</evidence>
<feature type="region of interest" description="Disordered" evidence="6">
    <location>
        <begin position="115"/>
        <end position="153"/>
    </location>
</feature>
<evidence type="ECO:0000256" key="3">
    <source>
        <dbReference type="ARBA" id="ARBA00022692"/>
    </source>
</evidence>
<dbReference type="GO" id="GO:0016020">
    <property type="term" value="C:membrane"/>
    <property type="evidence" value="ECO:0007669"/>
    <property type="project" value="UniProtKB-SubCell"/>
</dbReference>
<organism evidence="8 9">
    <name type="scientific">Postia placenta MAD-698-R-SB12</name>
    <dbReference type="NCBI Taxonomy" id="670580"/>
    <lineage>
        <taxon>Eukaryota</taxon>
        <taxon>Fungi</taxon>
        <taxon>Dikarya</taxon>
        <taxon>Basidiomycota</taxon>
        <taxon>Agaricomycotina</taxon>
        <taxon>Agaricomycetes</taxon>
        <taxon>Polyporales</taxon>
        <taxon>Adustoporiaceae</taxon>
        <taxon>Rhodonia</taxon>
    </lineage>
</organism>
<evidence type="ECO:0000256" key="7">
    <source>
        <dbReference type="SAM" id="Phobius"/>
    </source>
</evidence>
<sequence>MTSRPQAFTKVDLTPRRHHGYAVLLFIMGTLLPPLAVAARFGIGSDFFINLILTICGYIPGHCHNFYIQNIRNNKNHKRTPKWVQRYGLVDTSEIKRKERRSQWASRYGDRLPTSTLRNQSLEEGQEGGSSVDLASQDGDGRPPNASGEFWSRNEERYYGANGDRASVESSSRWRYPANFDDAAPVDTNKKSRRKKKDKKDRWARTEDAYSITDANGSAKKRKSKRKSKAAPADADSETYSRNSSTTEFPEDPEGGLYGERQRAPEREVARVAEPVNEEDIFNQEL</sequence>
<feature type="compositionally biased region" description="Basic residues" evidence="6">
    <location>
        <begin position="219"/>
        <end position="229"/>
    </location>
</feature>
<dbReference type="RefSeq" id="XP_024342331.1">
    <property type="nucleotide sequence ID" value="XM_024480503.1"/>
</dbReference>
<evidence type="ECO:0000256" key="1">
    <source>
        <dbReference type="ARBA" id="ARBA00004370"/>
    </source>
</evidence>
<protein>
    <recommendedName>
        <fullName evidence="10">Stress response RCI peptide</fullName>
    </recommendedName>
</protein>
<feature type="transmembrane region" description="Helical" evidence="7">
    <location>
        <begin position="21"/>
        <end position="41"/>
    </location>
</feature>
<name>A0A1X6NA61_9APHY</name>
<dbReference type="EMBL" id="KZ110593">
    <property type="protein sequence ID" value="OSX65537.1"/>
    <property type="molecule type" value="Genomic_DNA"/>
</dbReference>
<accession>A0A1X6NA61</accession>
<feature type="transmembrane region" description="Helical" evidence="7">
    <location>
        <begin position="47"/>
        <end position="68"/>
    </location>
</feature>
<dbReference type="AlphaFoldDB" id="A0A1X6NA61"/>
<keyword evidence="9" id="KW-1185">Reference proteome</keyword>
<dbReference type="PANTHER" id="PTHR21659:SF112">
    <property type="entry name" value="PROTEIN SNA2-RELATED"/>
    <property type="match status" value="1"/>
</dbReference>
<feature type="compositionally biased region" description="Acidic residues" evidence="6">
    <location>
        <begin position="276"/>
        <end position="286"/>
    </location>
</feature>
<dbReference type="PANTHER" id="PTHR21659">
    <property type="entry name" value="HYDROPHOBIC PROTEIN RCI2 LOW TEMPERATURE AND SALT RESPONSIVE PROTEIN LTI6 -RELATED"/>
    <property type="match status" value="1"/>
</dbReference>
<dbReference type="InterPro" id="IPR000612">
    <property type="entry name" value="PMP3"/>
</dbReference>
<dbReference type="GeneID" id="36325453"/>
<keyword evidence="4 7" id="KW-1133">Transmembrane helix</keyword>
<evidence type="ECO:0000256" key="6">
    <source>
        <dbReference type="SAM" id="MobiDB-lite"/>
    </source>
</evidence>
<dbReference type="STRING" id="670580.A0A1X6NA61"/>
<keyword evidence="5 7" id="KW-0472">Membrane</keyword>
<evidence type="ECO:0008006" key="10">
    <source>
        <dbReference type="Google" id="ProtNLM"/>
    </source>
</evidence>
<evidence type="ECO:0000313" key="8">
    <source>
        <dbReference type="EMBL" id="OSX65537.1"/>
    </source>
</evidence>
<evidence type="ECO:0000313" key="9">
    <source>
        <dbReference type="Proteomes" id="UP000194127"/>
    </source>
</evidence>
<dbReference type="Proteomes" id="UP000194127">
    <property type="component" value="Unassembled WGS sequence"/>
</dbReference>
<proteinExistence type="inferred from homology"/>
<gene>
    <name evidence="8" type="ORF">POSPLADRAFT_1054273</name>
</gene>
<reference evidence="8 9" key="1">
    <citation type="submission" date="2017-04" db="EMBL/GenBank/DDBJ databases">
        <title>Genome Sequence of the Model Brown-Rot Fungus Postia placenta SB12.</title>
        <authorList>
            <consortium name="DOE Joint Genome Institute"/>
            <person name="Gaskell J."/>
            <person name="Kersten P."/>
            <person name="Larrondo L.F."/>
            <person name="Canessa P."/>
            <person name="Martinez D."/>
            <person name="Hibbett D."/>
            <person name="Schmoll M."/>
            <person name="Kubicek C.P."/>
            <person name="Martinez A.T."/>
            <person name="Yadav J."/>
            <person name="Master E."/>
            <person name="Magnuson J.K."/>
            <person name="James T."/>
            <person name="Yaver D."/>
            <person name="Berka R."/>
            <person name="Labutti K."/>
            <person name="Lipzen A."/>
            <person name="Aerts A."/>
            <person name="Barry K."/>
            <person name="Henrissat B."/>
            <person name="Blanchette R."/>
            <person name="Grigoriev I."/>
            <person name="Cullen D."/>
        </authorList>
    </citation>
    <scope>NUCLEOTIDE SEQUENCE [LARGE SCALE GENOMIC DNA]</scope>
    <source>
        <strain evidence="8 9">MAD-698-R-SB12</strain>
    </source>
</reference>
<feature type="compositionally biased region" description="Polar residues" evidence="6">
    <location>
        <begin position="238"/>
        <end position="248"/>
    </location>
</feature>
<feature type="region of interest" description="Disordered" evidence="6">
    <location>
        <begin position="178"/>
        <end position="286"/>
    </location>
</feature>
<feature type="compositionally biased region" description="Basic and acidic residues" evidence="6">
    <location>
        <begin position="260"/>
        <end position="271"/>
    </location>
</feature>